<keyword evidence="4" id="KW-1185">Reference proteome</keyword>
<feature type="signal peptide" evidence="2">
    <location>
        <begin position="1"/>
        <end position="23"/>
    </location>
</feature>
<evidence type="ECO:0000256" key="1">
    <source>
        <dbReference type="SAM" id="MobiDB-lite"/>
    </source>
</evidence>
<dbReference type="EMBL" id="PHNE01000001">
    <property type="protein sequence ID" value="PPE05722.1"/>
    <property type="molecule type" value="Genomic_DNA"/>
</dbReference>
<dbReference type="Proteomes" id="UP000237865">
    <property type="component" value="Unassembled WGS sequence"/>
</dbReference>
<gene>
    <name evidence="3" type="ORF">ELUCI_v1c00080</name>
</gene>
<accession>A0A2S5RET0</accession>
<dbReference type="STRING" id="1399797.GCA_000518285_00688"/>
<name>A0A2S5RET0_9MOLU</name>
<feature type="compositionally biased region" description="Gly residues" evidence="1">
    <location>
        <begin position="41"/>
        <end position="60"/>
    </location>
</feature>
<dbReference type="RefSeq" id="WP_028126566.1">
    <property type="nucleotide sequence ID" value="NZ_PHNE01000001.1"/>
</dbReference>
<feature type="chain" id="PRO_5015602593" description="Lipoprotein" evidence="2">
    <location>
        <begin position="24"/>
        <end position="699"/>
    </location>
</feature>
<sequence>MKKLLSFLGIIGLVATSTLTVVACGNERDYTKDNEGEETGEGPGEGEGSGEGTGEGGESGNGNENTESAIEKVAKYKDLLDKVWIDTFEDELSQSKIMTKIEKDLSGDLEGTKIFNFGYLTKNYPIPTEQGSIKIDFSHNDQAKQKMKNDLQIIFHDETFSGYFTEMIKKNYDKYRDIAIGMAWKDTYGGFEIGNEFNLVGQYITPKPNATKELIYTLSLSPILKMYYRDESGNKDIYKTTPFEINLLIGENGNVMQMVDAVKDKLPSQLLNNNQEPGATQFEYNDFKNSTKYVKNYGNVKKPIVNFVNDSKQSIFKNNLVKTIDEILKAQVETGVNVEIDPGDLINQKNVSVSGDWLKTEEDWSQTKSLTHFQNNSLVNNLILKNKNDPGMNEETAIRLIESRLFTSRVIKSETYDEKLNKFLNKYIQDKKVKKQIVHEVHAHGNFKLSNLQIVFNTQNNNVKLKIPTIIVPWTYKNNESSQLKSKKEEFLSALYQSILFANQHLWNVNKNPVVFQTMFNMDWQAKTDYQKALQKATNTSWEDITNKLNNGGKIAINQGMHFQVGTGASGNSEMNGSAIGDLMTTSTAMKFESFTSSIKVGTDRDLVVKKGSNGKFGVGLNGGDNFQWAKLDYNLSFGDIQIKARFPWFNPNYNGPETTGEIIEELNDGFYGRWPLDKDWGYFRDATHKPDWLLFELN</sequence>
<comment type="caution">
    <text evidence="3">The sequence shown here is derived from an EMBL/GenBank/DDBJ whole genome shotgun (WGS) entry which is preliminary data.</text>
</comment>
<dbReference type="NCBIfam" id="NF038029">
    <property type="entry name" value="LP_plasma"/>
    <property type="match status" value="1"/>
</dbReference>
<organism evidence="3 4">
    <name type="scientific">Williamsoniiplasma lucivorax</name>
    <dbReference type="NCBI Taxonomy" id="209274"/>
    <lineage>
        <taxon>Bacteria</taxon>
        <taxon>Bacillati</taxon>
        <taxon>Mycoplasmatota</taxon>
        <taxon>Mollicutes</taxon>
        <taxon>Entomoplasmatales</taxon>
        <taxon>Williamsoniiplasma</taxon>
    </lineage>
</organism>
<keyword evidence="2" id="KW-0732">Signal</keyword>
<evidence type="ECO:0008006" key="5">
    <source>
        <dbReference type="Google" id="ProtNLM"/>
    </source>
</evidence>
<reference evidence="3 4" key="1">
    <citation type="submission" date="2017-11" db="EMBL/GenBank/DDBJ databases">
        <title>Genome sequence of Entomoplasma lucivorax PIPN-2 (ATCC 49196).</title>
        <authorList>
            <person name="Lo W.-S."/>
            <person name="Gasparich G.E."/>
            <person name="Kuo C.-H."/>
        </authorList>
    </citation>
    <scope>NUCLEOTIDE SEQUENCE [LARGE SCALE GENOMIC DNA]</scope>
    <source>
        <strain evidence="3 4">PIPN-2</strain>
    </source>
</reference>
<dbReference type="NCBIfam" id="NF045726">
    <property type="entry name" value="XXplasma_LP"/>
    <property type="match status" value="1"/>
</dbReference>
<evidence type="ECO:0000313" key="3">
    <source>
        <dbReference type="EMBL" id="PPE05722.1"/>
    </source>
</evidence>
<protein>
    <recommendedName>
        <fullName evidence="5">Lipoprotein</fullName>
    </recommendedName>
</protein>
<evidence type="ECO:0000313" key="4">
    <source>
        <dbReference type="Proteomes" id="UP000237865"/>
    </source>
</evidence>
<dbReference type="PROSITE" id="PS51257">
    <property type="entry name" value="PROKAR_LIPOPROTEIN"/>
    <property type="match status" value="1"/>
</dbReference>
<dbReference type="AlphaFoldDB" id="A0A2S5RET0"/>
<proteinExistence type="predicted"/>
<dbReference type="InterPro" id="IPR054816">
    <property type="entry name" value="Lipoprotein_mollicutes-type_CS"/>
</dbReference>
<evidence type="ECO:0000256" key="2">
    <source>
        <dbReference type="SAM" id="SignalP"/>
    </source>
</evidence>
<feature type="region of interest" description="Disordered" evidence="1">
    <location>
        <begin position="30"/>
        <end position="65"/>
    </location>
</feature>